<proteinExistence type="predicted"/>
<organism evidence="1 2">
    <name type="scientific">Liparis tanakae</name>
    <name type="common">Tanaka's snailfish</name>
    <dbReference type="NCBI Taxonomy" id="230148"/>
    <lineage>
        <taxon>Eukaryota</taxon>
        <taxon>Metazoa</taxon>
        <taxon>Chordata</taxon>
        <taxon>Craniata</taxon>
        <taxon>Vertebrata</taxon>
        <taxon>Euteleostomi</taxon>
        <taxon>Actinopterygii</taxon>
        <taxon>Neopterygii</taxon>
        <taxon>Teleostei</taxon>
        <taxon>Neoteleostei</taxon>
        <taxon>Acanthomorphata</taxon>
        <taxon>Eupercaria</taxon>
        <taxon>Perciformes</taxon>
        <taxon>Cottioidei</taxon>
        <taxon>Cottales</taxon>
        <taxon>Liparidae</taxon>
        <taxon>Liparis</taxon>
    </lineage>
</organism>
<gene>
    <name evidence="1" type="ORF">EYF80_041786</name>
</gene>
<accession>A0A4Z2G5F7</accession>
<sequence>MSSRLKLEASGGLPCGPAGALMVPAGDALALLLLLLAPLLLPPPPLTPLPPPPAGCCRLLRPAGGFWRTWRQKEGVCVIVCVYGPNKTQIKRFLALAYLGVRQPQASHPAAAAAARLGVDGAQLLFDGAEVGHEGVQVHVLALVQRLCRHGGGAGGSPSQAPNILSRSWSSLSLSISSSSSSPRTSTSSSDS</sequence>
<dbReference type="Proteomes" id="UP000314294">
    <property type="component" value="Unassembled WGS sequence"/>
</dbReference>
<evidence type="ECO:0000313" key="2">
    <source>
        <dbReference type="Proteomes" id="UP000314294"/>
    </source>
</evidence>
<evidence type="ECO:0000313" key="1">
    <source>
        <dbReference type="EMBL" id="TNN48014.1"/>
    </source>
</evidence>
<keyword evidence="2" id="KW-1185">Reference proteome</keyword>
<dbReference type="AlphaFoldDB" id="A0A4Z2G5F7"/>
<protein>
    <submittedName>
        <fullName evidence="1">Uncharacterized protein</fullName>
    </submittedName>
</protein>
<comment type="caution">
    <text evidence="1">The sequence shown here is derived from an EMBL/GenBank/DDBJ whole genome shotgun (WGS) entry which is preliminary data.</text>
</comment>
<reference evidence="1 2" key="1">
    <citation type="submission" date="2019-03" db="EMBL/GenBank/DDBJ databases">
        <title>First draft genome of Liparis tanakae, snailfish: a comprehensive survey of snailfish specific genes.</title>
        <authorList>
            <person name="Kim W."/>
            <person name="Song I."/>
            <person name="Jeong J.-H."/>
            <person name="Kim D."/>
            <person name="Kim S."/>
            <person name="Ryu S."/>
            <person name="Song J.Y."/>
            <person name="Lee S.K."/>
        </authorList>
    </citation>
    <scope>NUCLEOTIDE SEQUENCE [LARGE SCALE GENOMIC DNA]</scope>
    <source>
        <tissue evidence="1">Muscle</tissue>
    </source>
</reference>
<name>A0A4Z2G5F7_9TELE</name>
<dbReference type="EMBL" id="SRLO01000715">
    <property type="protein sequence ID" value="TNN48014.1"/>
    <property type="molecule type" value="Genomic_DNA"/>
</dbReference>